<sequence length="471" mass="53275">MDTTVRSSADSDSEATVSARRNSRLERKPEEEAESSLIDQIGVPTLADESDREDDCGNETAHQDELVVGTNRFEVLTDLEEEPVNRYQYTEAEVEERLVPLGVVDFDFPPTINWDPEIVGVPTQSSEGTVLGMLNSCGLEDSRITFVIPGPDNRPWNPPRGYICLYEAYFRQCRLWFSIPSLLIGYIHHHKLAISQLKPVAICNFVAALVFGAEEGYRVNVDCFEELTILKANKSSGTWVVNNRPPFLRAGSKVSNFKSWESCYFYVRIDLHSSERPLSGRRRMWNDDPGRPLNSWPSPHSQPSFPCRVRRGYVGHLPCSRLNLEGRHARPSCSYNGQGEKELCQLRGEVGEFAASTSSSSGRGLYCLGPARTLELIWDLMEQEGTNTTLELDLGSSWREMKSFKTDQEQARRSMRGRVRREEAEEELSRHTVSTTRRVGRPGAISEEGLSRRGWLDVTSRQSPPTLYFVL</sequence>
<protein>
    <submittedName>
        <fullName evidence="2">Uncharacterized protein</fullName>
    </submittedName>
</protein>
<feature type="compositionally biased region" description="Polar residues" evidence="1">
    <location>
        <begin position="1"/>
        <end position="20"/>
    </location>
</feature>
<dbReference type="AlphaFoldDB" id="A0A8T1ZFQ5"/>
<evidence type="ECO:0000313" key="2">
    <source>
        <dbReference type="EMBL" id="KAG7556948.1"/>
    </source>
</evidence>
<dbReference type="OrthoDB" id="1114316at2759"/>
<gene>
    <name evidence="2" type="ORF">ISN44_As11g029490</name>
</gene>
<feature type="region of interest" description="Disordered" evidence="1">
    <location>
        <begin position="405"/>
        <end position="444"/>
    </location>
</feature>
<keyword evidence="3" id="KW-1185">Reference proteome</keyword>
<evidence type="ECO:0000256" key="1">
    <source>
        <dbReference type="SAM" id="MobiDB-lite"/>
    </source>
</evidence>
<proteinExistence type="predicted"/>
<dbReference type="EMBL" id="JAEFBJ010000011">
    <property type="protein sequence ID" value="KAG7556948.1"/>
    <property type="molecule type" value="Genomic_DNA"/>
</dbReference>
<name>A0A8T1ZFQ5_ARASU</name>
<feature type="region of interest" description="Disordered" evidence="1">
    <location>
        <begin position="1"/>
        <end position="63"/>
    </location>
</feature>
<dbReference type="Proteomes" id="UP000694251">
    <property type="component" value="Chromosome 11"/>
</dbReference>
<comment type="caution">
    <text evidence="2">The sequence shown here is derived from an EMBL/GenBank/DDBJ whole genome shotgun (WGS) entry which is preliminary data.</text>
</comment>
<organism evidence="2 3">
    <name type="scientific">Arabidopsis suecica</name>
    <name type="common">Swedish thale-cress</name>
    <name type="synonym">Cardaminopsis suecica</name>
    <dbReference type="NCBI Taxonomy" id="45249"/>
    <lineage>
        <taxon>Eukaryota</taxon>
        <taxon>Viridiplantae</taxon>
        <taxon>Streptophyta</taxon>
        <taxon>Embryophyta</taxon>
        <taxon>Tracheophyta</taxon>
        <taxon>Spermatophyta</taxon>
        <taxon>Magnoliopsida</taxon>
        <taxon>eudicotyledons</taxon>
        <taxon>Gunneridae</taxon>
        <taxon>Pentapetalae</taxon>
        <taxon>rosids</taxon>
        <taxon>malvids</taxon>
        <taxon>Brassicales</taxon>
        <taxon>Brassicaceae</taxon>
        <taxon>Camelineae</taxon>
        <taxon>Arabidopsis</taxon>
    </lineage>
</organism>
<feature type="compositionally biased region" description="Basic and acidic residues" evidence="1">
    <location>
        <begin position="420"/>
        <end position="430"/>
    </location>
</feature>
<evidence type="ECO:0000313" key="3">
    <source>
        <dbReference type="Proteomes" id="UP000694251"/>
    </source>
</evidence>
<feature type="compositionally biased region" description="Acidic residues" evidence="1">
    <location>
        <begin position="48"/>
        <end position="57"/>
    </location>
</feature>
<reference evidence="2 3" key="1">
    <citation type="submission" date="2020-12" db="EMBL/GenBank/DDBJ databases">
        <title>Concerted genomic and epigenomic changes stabilize Arabidopsis allopolyploids.</title>
        <authorList>
            <person name="Chen Z."/>
        </authorList>
    </citation>
    <scope>NUCLEOTIDE SEQUENCE [LARGE SCALE GENOMIC DNA]</scope>
    <source>
        <strain evidence="2">As9502</strain>
        <tissue evidence="2">Leaf</tissue>
    </source>
</reference>
<accession>A0A8T1ZFQ5</accession>